<name>A0A7L7L232_9BACT</name>
<evidence type="ECO:0000313" key="3">
    <source>
        <dbReference type="Proteomes" id="UP000514509"/>
    </source>
</evidence>
<protein>
    <submittedName>
        <fullName evidence="2">Uncharacterized protein</fullName>
    </submittedName>
</protein>
<gene>
    <name evidence="2" type="ORF">HUW48_01805</name>
</gene>
<feature type="transmembrane region" description="Helical" evidence="1">
    <location>
        <begin position="7"/>
        <end position="24"/>
    </location>
</feature>
<dbReference type="EMBL" id="CP055153">
    <property type="protein sequence ID" value="QMU26844.1"/>
    <property type="molecule type" value="Genomic_DNA"/>
</dbReference>
<dbReference type="AlphaFoldDB" id="A0A7L7L232"/>
<dbReference type="KEGG" id="add:HUW48_01805"/>
<evidence type="ECO:0000256" key="1">
    <source>
        <dbReference type="SAM" id="Phobius"/>
    </source>
</evidence>
<organism evidence="2 3">
    <name type="scientific">Adhaeribacter radiodurans</name>
    <dbReference type="NCBI Taxonomy" id="2745197"/>
    <lineage>
        <taxon>Bacteria</taxon>
        <taxon>Pseudomonadati</taxon>
        <taxon>Bacteroidota</taxon>
        <taxon>Cytophagia</taxon>
        <taxon>Cytophagales</taxon>
        <taxon>Hymenobacteraceae</taxon>
        <taxon>Adhaeribacter</taxon>
    </lineage>
</organism>
<dbReference type="Proteomes" id="UP000514509">
    <property type="component" value="Chromosome"/>
</dbReference>
<keyword evidence="3" id="KW-1185">Reference proteome</keyword>
<reference evidence="2 3" key="1">
    <citation type="submission" date="2020-06" db="EMBL/GenBank/DDBJ databases">
        <authorList>
            <person name="Hwang Y.J."/>
        </authorList>
    </citation>
    <scope>NUCLEOTIDE SEQUENCE [LARGE SCALE GENOMIC DNA]</scope>
    <source>
        <strain evidence="2 3">KUDC8001</strain>
    </source>
</reference>
<keyword evidence="1" id="KW-0812">Transmembrane</keyword>
<feature type="transmembrane region" description="Helical" evidence="1">
    <location>
        <begin position="73"/>
        <end position="90"/>
    </location>
</feature>
<reference evidence="2 3" key="2">
    <citation type="submission" date="2020-08" db="EMBL/GenBank/DDBJ databases">
        <title>Adhaeribacter dokdonensis sp. nov., isolated from the rhizosphere of Elymus tsukushiensis, a plant native to the Dokdo Islands, Republic of Korea.</title>
        <authorList>
            <person name="Ghim S.Y."/>
        </authorList>
    </citation>
    <scope>NUCLEOTIDE SEQUENCE [LARGE SCALE GENOMIC DNA]</scope>
    <source>
        <strain evidence="2 3">KUDC8001</strain>
    </source>
</reference>
<evidence type="ECO:0000313" key="2">
    <source>
        <dbReference type="EMBL" id="QMU26844.1"/>
    </source>
</evidence>
<keyword evidence="1" id="KW-0472">Membrane</keyword>
<accession>A0A7L7L232</accession>
<keyword evidence="1" id="KW-1133">Transmembrane helix</keyword>
<dbReference type="RefSeq" id="WP_182414047.1">
    <property type="nucleotide sequence ID" value="NZ_CP055153.1"/>
</dbReference>
<sequence>MVHYYRGLLVIPILILILGTSMLLSNEVLIKNLYAQENNIVSPVLTPNKYLLHPISKRNTSYAQDLRNNRESAYPYFLLGTGLLLFLLVLPKLSELSFSPSNGFTLKVLQEA</sequence>
<proteinExistence type="predicted"/>